<keyword evidence="2" id="KW-1185">Reference proteome</keyword>
<dbReference type="Proteomes" id="UP001473063">
    <property type="component" value="Unassembled WGS sequence"/>
</dbReference>
<accession>A0ABV1BF81</accession>
<evidence type="ECO:0000313" key="1">
    <source>
        <dbReference type="EMBL" id="MEQ2371280.1"/>
    </source>
</evidence>
<sequence>MHEQLGISLGTIKRILPRLQKKGILVREGGKRFGKWVITDENR</sequence>
<proteinExistence type="predicted"/>
<organism evidence="1 2">
    <name type="scientific">Blautia aquisgranensis</name>
    <dbReference type="NCBI Taxonomy" id="3133153"/>
    <lineage>
        <taxon>Bacteria</taxon>
        <taxon>Bacillati</taxon>
        <taxon>Bacillota</taxon>
        <taxon>Clostridia</taxon>
        <taxon>Lachnospirales</taxon>
        <taxon>Lachnospiraceae</taxon>
        <taxon>Blautia</taxon>
    </lineage>
</organism>
<evidence type="ECO:0008006" key="3">
    <source>
        <dbReference type="Google" id="ProtNLM"/>
    </source>
</evidence>
<dbReference type="InterPro" id="IPR036390">
    <property type="entry name" value="WH_DNA-bd_sf"/>
</dbReference>
<protein>
    <recommendedName>
        <fullName evidence="3">Winged helix-turn-helix transcriptional regulator</fullName>
    </recommendedName>
</protein>
<comment type="caution">
    <text evidence="1">The sequence shown here is derived from an EMBL/GenBank/DDBJ whole genome shotgun (WGS) entry which is preliminary data.</text>
</comment>
<dbReference type="SUPFAM" id="SSF46785">
    <property type="entry name" value="Winged helix' DNA-binding domain"/>
    <property type="match status" value="1"/>
</dbReference>
<gene>
    <name evidence="1" type="ORF">WMO28_10065</name>
</gene>
<name>A0ABV1BF81_9FIRM</name>
<dbReference type="RefSeq" id="WP_349056953.1">
    <property type="nucleotide sequence ID" value="NZ_JBBMEJ010000011.1"/>
</dbReference>
<dbReference type="EMBL" id="JBBMEJ010000011">
    <property type="protein sequence ID" value="MEQ2371280.1"/>
    <property type="molecule type" value="Genomic_DNA"/>
</dbReference>
<evidence type="ECO:0000313" key="2">
    <source>
        <dbReference type="Proteomes" id="UP001473063"/>
    </source>
</evidence>
<reference evidence="1 2" key="1">
    <citation type="submission" date="2024-03" db="EMBL/GenBank/DDBJ databases">
        <title>Human intestinal bacterial collection.</title>
        <authorList>
            <person name="Pauvert C."/>
            <person name="Hitch T.C.A."/>
            <person name="Clavel T."/>
        </authorList>
    </citation>
    <scope>NUCLEOTIDE SEQUENCE [LARGE SCALE GENOMIC DNA]</scope>
    <source>
        <strain evidence="1 2">CLA-JM-H16</strain>
    </source>
</reference>